<evidence type="ECO:0000313" key="3">
    <source>
        <dbReference type="Proteomes" id="UP000534332"/>
    </source>
</evidence>
<proteinExistence type="predicted"/>
<evidence type="ECO:0000259" key="1">
    <source>
        <dbReference type="Pfam" id="PF06223"/>
    </source>
</evidence>
<gene>
    <name evidence="2" type="ORF">BRV02_005470</name>
</gene>
<dbReference type="Pfam" id="PF06223">
    <property type="entry name" value="Phage_tail_T"/>
    <property type="match status" value="1"/>
</dbReference>
<protein>
    <submittedName>
        <fullName evidence="2">DUF4035 domain-containing protein</fullName>
    </submittedName>
</protein>
<organism evidence="2 3">
    <name type="scientific">Escherichia coli</name>
    <dbReference type="NCBI Taxonomy" id="562"/>
    <lineage>
        <taxon>Bacteria</taxon>
        <taxon>Pseudomonadati</taxon>
        <taxon>Pseudomonadota</taxon>
        <taxon>Gammaproteobacteria</taxon>
        <taxon>Enterobacterales</taxon>
        <taxon>Enterobacteriaceae</taxon>
        <taxon>Escherichia</taxon>
    </lineage>
</organism>
<comment type="caution">
    <text evidence="2">The sequence shown here is derived from an EMBL/GenBank/DDBJ whole genome shotgun (WGS) entry which is preliminary data.</text>
</comment>
<accession>A0AAN3H4S1</accession>
<dbReference type="InterPro" id="IPR009350">
    <property type="entry name" value="Phage_tail_T"/>
</dbReference>
<feature type="domain" description="Minor tail T" evidence="1">
    <location>
        <begin position="1"/>
        <end position="68"/>
    </location>
</feature>
<name>A0AAN3H4S1_ECOLX</name>
<reference evidence="2 3" key="1">
    <citation type="submission" date="2020-02" db="EMBL/GenBank/DDBJ databases">
        <authorList>
            <person name="Ashton P.M."/>
            <person name="Dallman T."/>
            <person name="Nair S."/>
            <person name="De Pinna E."/>
            <person name="Peters T."/>
            <person name="Grant K."/>
        </authorList>
    </citation>
    <scope>NUCLEOTIDE SEQUENCE [LARGE SCALE GENOMIC DNA]</scope>
    <source>
        <strain evidence="2 3">188143</strain>
    </source>
</reference>
<dbReference type="EMBL" id="AASSGK010000260">
    <property type="protein sequence ID" value="EFG2164242.1"/>
    <property type="molecule type" value="Genomic_DNA"/>
</dbReference>
<dbReference type="AlphaFoldDB" id="A0AAN3H4S1"/>
<sequence length="73" mass="8073">MWMEFDRISPLGDERGDIRNAQIVKAVFGAQGMNVALKDAMLCWGEDEDEDEDKPEVDPFAALEDALSLAAQS</sequence>
<dbReference type="Proteomes" id="UP000534332">
    <property type="component" value="Unassembled WGS sequence"/>
</dbReference>
<evidence type="ECO:0000313" key="2">
    <source>
        <dbReference type="EMBL" id="EFG2164242.1"/>
    </source>
</evidence>